<dbReference type="PATRIC" id="fig|1526658.3.peg.673"/>
<dbReference type="EMBL" id="LGSZ01000032">
    <property type="protein sequence ID" value="KPH81115.1"/>
    <property type="molecule type" value="Genomic_DNA"/>
</dbReference>
<accession>A0A0N0MCG0</accession>
<dbReference type="PANTHER" id="PTHR34309">
    <property type="entry name" value="SLR1406 PROTEIN"/>
    <property type="match status" value="1"/>
</dbReference>
<dbReference type="InterPro" id="IPR005624">
    <property type="entry name" value="PduO/GlcC-like"/>
</dbReference>
<proteinExistence type="predicted"/>
<dbReference type="InterPro" id="IPR038084">
    <property type="entry name" value="PduO/GlcC-like_sf"/>
</dbReference>
<sequence>MIASTFVSGLSLAPIGASAQVQSKGYNLPLSLAVEAAQESLRACEANGYKVSVAVVDTAGEMRAFVKGDHSTVHTKTTSFRKAYTVATLGPIFAFDALGVFTEKVRTTPNASALASLPDVILLAGGVAIRARGEIVAAIGVGGAPGGDKDEVCAQAGLAKIKDRLPN</sequence>
<dbReference type="AlphaFoldDB" id="A0A0N0MCG0"/>
<dbReference type="SUPFAM" id="SSF143744">
    <property type="entry name" value="GlcG-like"/>
    <property type="match status" value="1"/>
</dbReference>
<protein>
    <recommendedName>
        <fullName evidence="3">Heme-binding protein</fullName>
    </recommendedName>
</protein>
<evidence type="ECO:0000313" key="1">
    <source>
        <dbReference type="EMBL" id="KPH81115.1"/>
    </source>
</evidence>
<name>A0A0N0MCG0_9HYPH</name>
<dbReference type="Pfam" id="PF03928">
    <property type="entry name" value="HbpS-like"/>
    <property type="match status" value="1"/>
</dbReference>
<dbReference type="PANTHER" id="PTHR34309:SF10">
    <property type="entry name" value="SLR1406 PROTEIN"/>
    <property type="match status" value="1"/>
</dbReference>
<organism evidence="1 2">
    <name type="scientific">Bosea vaviloviae</name>
    <dbReference type="NCBI Taxonomy" id="1526658"/>
    <lineage>
        <taxon>Bacteria</taxon>
        <taxon>Pseudomonadati</taxon>
        <taxon>Pseudomonadota</taxon>
        <taxon>Alphaproteobacteria</taxon>
        <taxon>Hyphomicrobiales</taxon>
        <taxon>Boseaceae</taxon>
        <taxon>Bosea</taxon>
    </lineage>
</organism>
<dbReference type="Gene3D" id="3.30.450.150">
    <property type="entry name" value="Haem-degrading domain"/>
    <property type="match status" value="1"/>
</dbReference>
<reference evidence="1 2" key="1">
    <citation type="submission" date="2015-07" db="EMBL/GenBank/DDBJ databases">
        <title>Whole genome sequencing of Bosea vaviloviae isolated from cave pool.</title>
        <authorList>
            <person name="Tan N.E.H."/>
            <person name="Lee Y.P."/>
            <person name="Gan H.M."/>
            <person name="Barton H."/>
            <person name="Savka M.A."/>
        </authorList>
    </citation>
    <scope>NUCLEOTIDE SEQUENCE [LARGE SCALE GENOMIC DNA]</scope>
    <source>
        <strain evidence="1 2">SD260</strain>
    </source>
</reference>
<gene>
    <name evidence="1" type="ORF">AE618_10040</name>
</gene>
<evidence type="ECO:0000313" key="2">
    <source>
        <dbReference type="Proteomes" id="UP000037822"/>
    </source>
</evidence>
<keyword evidence="2" id="KW-1185">Reference proteome</keyword>
<evidence type="ECO:0008006" key="3">
    <source>
        <dbReference type="Google" id="ProtNLM"/>
    </source>
</evidence>
<dbReference type="Proteomes" id="UP000037822">
    <property type="component" value="Unassembled WGS sequence"/>
</dbReference>
<dbReference type="InterPro" id="IPR052517">
    <property type="entry name" value="GlcG_carb_metab_protein"/>
</dbReference>
<comment type="caution">
    <text evidence="1">The sequence shown here is derived from an EMBL/GenBank/DDBJ whole genome shotgun (WGS) entry which is preliminary data.</text>
</comment>